<feature type="region of interest" description="Disordered" evidence="3">
    <location>
        <begin position="183"/>
        <end position="229"/>
    </location>
</feature>
<dbReference type="SUPFAM" id="SSF54928">
    <property type="entry name" value="RNA-binding domain, RBD"/>
    <property type="match status" value="2"/>
</dbReference>
<dbReference type="InterPro" id="IPR052462">
    <property type="entry name" value="SLIRP/GR-RBP-like"/>
</dbReference>
<evidence type="ECO:0000313" key="5">
    <source>
        <dbReference type="EMBL" id="OQO06203.1"/>
    </source>
</evidence>
<feature type="region of interest" description="Disordered" evidence="3">
    <location>
        <begin position="403"/>
        <end position="475"/>
    </location>
</feature>
<dbReference type="Pfam" id="PF00076">
    <property type="entry name" value="RRM_1"/>
    <property type="match status" value="2"/>
</dbReference>
<dbReference type="AlphaFoldDB" id="A0A1V8T465"/>
<evidence type="ECO:0000256" key="2">
    <source>
        <dbReference type="PROSITE-ProRule" id="PRU00176"/>
    </source>
</evidence>
<feature type="compositionally biased region" description="Polar residues" evidence="3">
    <location>
        <begin position="12"/>
        <end position="32"/>
    </location>
</feature>
<feature type="compositionally biased region" description="Basic and acidic residues" evidence="3">
    <location>
        <begin position="407"/>
        <end position="462"/>
    </location>
</feature>
<dbReference type="InterPro" id="IPR012677">
    <property type="entry name" value="Nucleotide-bd_a/b_plait_sf"/>
</dbReference>
<gene>
    <name evidence="5" type="ORF">B0A48_08791</name>
</gene>
<sequence>MLRRAAVRALSAQPSRHISSIRTTPRVTSSKAAPTPLLRSFHQARTWRAEEDAKREEASPVEASASDETVTTGSSNVDEPSYVPPTGEPAHAEDAVAEASGTTSEPLGQTETPLHAEAAEPTDAAKSGVPSTEQVSAQASTLVERAQESLSSAAETVTETAAAAAATASAAVSSATAAVSNTASAVGTAGSPRQTTVPATKLGDREERPERRDPFTPVPAERSTRQKNSPSRILYIGNLFFEVTAPQLEAEFARFGEVTNSRIVTDNRGLSKGFGYVELATQEGADQAMQNLDQKVFQGRRMAVQYHARHEKRVDGKPRSSAPPSKTLFIGNMSYQMSDRDLNDLFRSIRNVLDVRVAIDRRTGQPRGFAHADFIDVESAVKAKAELESKAVYGRALRIDFSGANAGRDRDGGEDGGVQRRDNRDGGERRERRDFGGERRERRDGDFGGERRERREPRERRSPNPTGGDGEGAPY</sequence>
<dbReference type="InterPro" id="IPR035979">
    <property type="entry name" value="RBD_domain_sf"/>
</dbReference>
<dbReference type="GO" id="GO:0003723">
    <property type="term" value="F:RNA binding"/>
    <property type="evidence" value="ECO:0007669"/>
    <property type="project" value="UniProtKB-UniRule"/>
</dbReference>
<evidence type="ECO:0000259" key="4">
    <source>
        <dbReference type="PROSITE" id="PS50102"/>
    </source>
</evidence>
<dbReference type="SMART" id="SM00360">
    <property type="entry name" value="RRM"/>
    <property type="match status" value="2"/>
</dbReference>
<dbReference type="InterPro" id="IPR000504">
    <property type="entry name" value="RRM_dom"/>
</dbReference>
<name>A0A1V8T465_9PEZI</name>
<dbReference type="OrthoDB" id="6730379at2759"/>
<accession>A0A1V8T465</accession>
<feature type="region of interest" description="Disordered" evidence="3">
    <location>
        <begin position="1"/>
        <end position="147"/>
    </location>
</feature>
<dbReference type="EMBL" id="NAJO01000017">
    <property type="protein sequence ID" value="OQO06203.1"/>
    <property type="molecule type" value="Genomic_DNA"/>
</dbReference>
<dbReference type="InParanoid" id="A0A1V8T465"/>
<dbReference type="Proteomes" id="UP000192596">
    <property type="component" value="Unassembled WGS sequence"/>
</dbReference>
<comment type="caution">
    <text evidence="5">The sequence shown here is derived from an EMBL/GenBank/DDBJ whole genome shotgun (WGS) entry which is preliminary data.</text>
</comment>
<reference evidence="6" key="1">
    <citation type="submission" date="2017-03" db="EMBL/GenBank/DDBJ databases">
        <title>Genomes of endolithic fungi from Antarctica.</title>
        <authorList>
            <person name="Coleine C."/>
            <person name="Masonjones S."/>
            <person name="Stajich J.E."/>
        </authorList>
    </citation>
    <scope>NUCLEOTIDE SEQUENCE [LARGE SCALE GENOMIC DNA]</scope>
    <source>
        <strain evidence="6">CCFEE 5527</strain>
    </source>
</reference>
<keyword evidence="6" id="KW-1185">Reference proteome</keyword>
<dbReference type="PROSITE" id="PS50102">
    <property type="entry name" value="RRM"/>
    <property type="match status" value="2"/>
</dbReference>
<dbReference type="Gene3D" id="3.30.70.330">
    <property type="match status" value="2"/>
</dbReference>
<dbReference type="STRING" id="1507870.A0A1V8T465"/>
<proteinExistence type="predicted"/>
<protein>
    <recommendedName>
        <fullName evidence="4">RRM domain-containing protein</fullName>
    </recommendedName>
</protein>
<evidence type="ECO:0000313" key="6">
    <source>
        <dbReference type="Proteomes" id="UP000192596"/>
    </source>
</evidence>
<feature type="compositionally biased region" description="Basic and acidic residues" evidence="3">
    <location>
        <begin position="202"/>
        <end position="214"/>
    </location>
</feature>
<feature type="domain" description="RRM" evidence="4">
    <location>
        <begin position="232"/>
        <end position="309"/>
    </location>
</feature>
<feature type="compositionally biased region" description="Polar residues" evidence="3">
    <location>
        <begin position="66"/>
        <end position="78"/>
    </location>
</feature>
<evidence type="ECO:0000256" key="3">
    <source>
        <dbReference type="SAM" id="MobiDB-lite"/>
    </source>
</evidence>
<organism evidence="5 6">
    <name type="scientific">Cryoendolithus antarcticus</name>
    <dbReference type="NCBI Taxonomy" id="1507870"/>
    <lineage>
        <taxon>Eukaryota</taxon>
        <taxon>Fungi</taxon>
        <taxon>Dikarya</taxon>
        <taxon>Ascomycota</taxon>
        <taxon>Pezizomycotina</taxon>
        <taxon>Dothideomycetes</taxon>
        <taxon>Dothideomycetidae</taxon>
        <taxon>Cladosporiales</taxon>
        <taxon>Cladosporiaceae</taxon>
        <taxon>Cryoendolithus</taxon>
    </lineage>
</organism>
<feature type="compositionally biased region" description="Basic and acidic residues" evidence="3">
    <location>
        <begin position="47"/>
        <end position="58"/>
    </location>
</feature>
<dbReference type="PANTHER" id="PTHR48027">
    <property type="entry name" value="HETEROGENEOUS NUCLEAR RIBONUCLEOPROTEIN 87F-RELATED"/>
    <property type="match status" value="1"/>
</dbReference>
<keyword evidence="1 2" id="KW-0694">RNA-binding</keyword>
<feature type="compositionally biased region" description="Polar residues" evidence="3">
    <location>
        <begin position="129"/>
        <end position="141"/>
    </location>
</feature>
<feature type="domain" description="RRM" evidence="4">
    <location>
        <begin position="326"/>
        <end position="404"/>
    </location>
</feature>
<dbReference type="CDD" id="cd00590">
    <property type="entry name" value="RRM_SF"/>
    <property type="match status" value="1"/>
</dbReference>
<evidence type="ECO:0000256" key="1">
    <source>
        <dbReference type="ARBA" id="ARBA00022884"/>
    </source>
</evidence>
<feature type="compositionally biased region" description="Polar residues" evidence="3">
    <location>
        <begin position="100"/>
        <end position="112"/>
    </location>
</feature>